<organism evidence="2">
    <name type="scientific">Haptolina ericina</name>
    <dbReference type="NCBI Taxonomy" id="156174"/>
    <lineage>
        <taxon>Eukaryota</taxon>
        <taxon>Haptista</taxon>
        <taxon>Haptophyta</taxon>
        <taxon>Prymnesiophyceae</taxon>
        <taxon>Prymnesiales</taxon>
        <taxon>Prymnesiaceae</taxon>
        <taxon>Haptolina</taxon>
    </lineage>
</organism>
<evidence type="ECO:0000313" key="2">
    <source>
        <dbReference type="EMBL" id="CAE0144253.1"/>
    </source>
</evidence>
<evidence type="ECO:0000256" key="1">
    <source>
        <dbReference type="SAM" id="MobiDB-lite"/>
    </source>
</evidence>
<accession>A0A7S3FG59</accession>
<gene>
    <name evidence="2" type="ORF">HERI1096_LOCUS35238</name>
</gene>
<dbReference type="EMBL" id="HBHX01063692">
    <property type="protein sequence ID" value="CAE0144253.1"/>
    <property type="molecule type" value="Transcribed_RNA"/>
</dbReference>
<proteinExistence type="predicted"/>
<feature type="region of interest" description="Disordered" evidence="1">
    <location>
        <begin position="1"/>
        <end position="53"/>
    </location>
</feature>
<name>A0A7S3FG59_9EUKA</name>
<feature type="compositionally biased region" description="Gly residues" evidence="1">
    <location>
        <begin position="17"/>
        <end position="40"/>
    </location>
</feature>
<dbReference type="AlphaFoldDB" id="A0A7S3FG59"/>
<reference evidence="2" key="1">
    <citation type="submission" date="2021-01" db="EMBL/GenBank/DDBJ databases">
        <authorList>
            <person name="Corre E."/>
            <person name="Pelletier E."/>
            <person name="Niang G."/>
            <person name="Scheremetjew M."/>
            <person name="Finn R."/>
            <person name="Kale V."/>
            <person name="Holt S."/>
            <person name="Cochrane G."/>
            <person name="Meng A."/>
            <person name="Brown T."/>
            <person name="Cohen L."/>
        </authorList>
    </citation>
    <scope>NUCLEOTIDE SEQUENCE</scope>
    <source>
        <strain evidence="2">CCMP281</strain>
    </source>
</reference>
<sequence length="219" mass="22180">MMGVGGRLTIAPRCDSNGGGGSDGGSNGSSGGGSGGGSGGMAAASASSSSTAPAGSRAQATHFLLYLNQQTYTGPEGEALAAQVRDARKAGMQIAMVHENDADRNGCDFATFFQITPKDLVEAGLYNALAIAFVSGETHRKVSRALLAKALGATDSKTKRGVQDAVGDGVSGGARGALRRQLSSFTSFSRISYRKKRPLTVTAVKVGDSSTQDAQGLPC</sequence>
<protein>
    <submittedName>
        <fullName evidence="2">Uncharacterized protein</fullName>
    </submittedName>
</protein>
<feature type="compositionally biased region" description="Low complexity" evidence="1">
    <location>
        <begin position="41"/>
        <end position="53"/>
    </location>
</feature>